<comment type="caution">
    <text evidence="1">The sequence shown here is derived from an EMBL/GenBank/DDBJ whole genome shotgun (WGS) entry which is preliminary data.</text>
</comment>
<dbReference type="AlphaFoldDB" id="X1HZY2"/>
<proteinExistence type="predicted"/>
<evidence type="ECO:0000313" key="1">
    <source>
        <dbReference type="EMBL" id="GAH62620.1"/>
    </source>
</evidence>
<name>X1HZY2_9ZZZZ</name>
<accession>X1HZY2</accession>
<sequence length="120" mass="13889">MNLEKIIHTLNLASSDTRDETLKSIIECSLDSYGEQIEESNLSELINSDFGIKFHEAEITEIIIHLKDQGRVKWSSENKLYLPDERKQELLKINLELSEKKQTRKLKLSKIVDKIAGTFE</sequence>
<gene>
    <name evidence="1" type="ORF">S03H2_48124</name>
</gene>
<dbReference type="EMBL" id="BARU01030316">
    <property type="protein sequence ID" value="GAH62620.1"/>
    <property type="molecule type" value="Genomic_DNA"/>
</dbReference>
<organism evidence="1">
    <name type="scientific">marine sediment metagenome</name>
    <dbReference type="NCBI Taxonomy" id="412755"/>
    <lineage>
        <taxon>unclassified sequences</taxon>
        <taxon>metagenomes</taxon>
        <taxon>ecological metagenomes</taxon>
    </lineage>
</organism>
<protein>
    <submittedName>
        <fullName evidence="1">Uncharacterized protein</fullName>
    </submittedName>
</protein>
<reference evidence="1" key="1">
    <citation type="journal article" date="2014" name="Front. Microbiol.">
        <title>High frequency of phylogenetically diverse reductive dehalogenase-homologous genes in deep subseafloor sedimentary metagenomes.</title>
        <authorList>
            <person name="Kawai M."/>
            <person name="Futagami T."/>
            <person name="Toyoda A."/>
            <person name="Takaki Y."/>
            <person name="Nishi S."/>
            <person name="Hori S."/>
            <person name="Arai W."/>
            <person name="Tsubouchi T."/>
            <person name="Morono Y."/>
            <person name="Uchiyama I."/>
            <person name="Ito T."/>
            <person name="Fujiyama A."/>
            <person name="Inagaki F."/>
            <person name="Takami H."/>
        </authorList>
    </citation>
    <scope>NUCLEOTIDE SEQUENCE</scope>
    <source>
        <strain evidence="1">Expedition CK06-06</strain>
    </source>
</reference>